<name>A0A0B6YTK8_9EUPU</name>
<dbReference type="EMBL" id="HACG01012724">
    <property type="protein sequence ID" value="CEK59589.1"/>
    <property type="molecule type" value="Transcribed_RNA"/>
</dbReference>
<feature type="region of interest" description="Disordered" evidence="1">
    <location>
        <begin position="1"/>
        <end position="127"/>
    </location>
</feature>
<protein>
    <submittedName>
        <fullName evidence="2">Uncharacterized protein</fullName>
    </submittedName>
</protein>
<sequence>QNSRHREAGRDTGKSRRQHNEESALVTSSIGQTKPERQNTDDDDEYNYEEDFEDYDEDFEEDEEMPRKQETEMEGVLRALDEENNKLAMASHRSKRSDSPEPSSDDFREDDSVHQTALQPRRSIINF</sequence>
<proteinExistence type="predicted"/>
<reference evidence="2" key="1">
    <citation type="submission" date="2014-12" db="EMBL/GenBank/DDBJ databases">
        <title>Insight into the proteome of Arion vulgaris.</title>
        <authorList>
            <person name="Aradska J."/>
            <person name="Bulat T."/>
            <person name="Smidak R."/>
            <person name="Sarate P."/>
            <person name="Gangsoo J."/>
            <person name="Sialana F."/>
            <person name="Bilban M."/>
            <person name="Lubec G."/>
        </authorList>
    </citation>
    <scope>NUCLEOTIDE SEQUENCE</scope>
    <source>
        <tissue evidence="2">Skin</tissue>
    </source>
</reference>
<evidence type="ECO:0000256" key="1">
    <source>
        <dbReference type="SAM" id="MobiDB-lite"/>
    </source>
</evidence>
<dbReference type="AlphaFoldDB" id="A0A0B6YTK8"/>
<feature type="non-terminal residue" evidence="2">
    <location>
        <position position="127"/>
    </location>
</feature>
<accession>A0A0B6YTK8</accession>
<feature type="non-terminal residue" evidence="2">
    <location>
        <position position="1"/>
    </location>
</feature>
<feature type="compositionally biased region" description="Acidic residues" evidence="1">
    <location>
        <begin position="41"/>
        <end position="64"/>
    </location>
</feature>
<gene>
    <name evidence="2" type="primary">ORF36840</name>
</gene>
<organism evidence="2">
    <name type="scientific">Arion vulgaris</name>
    <dbReference type="NCBI Taxonomy" id="1028688"/>
    <lineage>
        <taxon>Eukaryota</taxon>
        <taxon>Metazoa</taxon>
        <taxon>Spiralia</taxon>
        <taxon>Lophotrochozoa</taxon>
        <taxon>Mollusca</taxon>
        <taxon>Gastropoda</taxon>
        <taxon>Heterobranchia</taxon>
        <taxon>Euthyneura</taxon>
        <taxon>Panpulmonata</taxon>
        <taxon>Eupulmonata</taxon>
        <taxon>Stylommatophora</taxon>
        <taxon>Helicina</taxon>
        <taxon>Arionoidea</taxon>
        <taxon>Arionidae</taxon>
        <taxon>Arion</taxon>
    </lineage>
</organism>
<feature type="compositionally biased region" description="Basic and acidic residues" evidence="1">
    <location>
        <begin position="1"/>
        <end position="22"/>
    </location>
</feature>
<evidence type="ECO:0000313" key="2">
    <source>
        <dbReference type="EMBL" id="CEK59589.1"/>
    </source>
</evidence>